<keyword evidence="10" id="KW-1185">Reference proteome</keyword>
<keyword evidence="7" id="KW-0449">Lipoprotein</keyword>
<evidence type="ECO:0000256" key="4">
    <source>
        <dbReference type="ARBA" id="ARBA00022729"/>
    </source>
</evidence>
<dbReference type="Gene3D" id="2.50.20.20">
    <property type="match status" value="1"/>
</dbReference>
<dbReference type="Proteomes" id="UP000077143">
    <property type="component" value="Plasmid pMYC1"/>
</dbReference>
<organism evidence="9 10">
    <name type="scientific">Mycobacterium adipatum</name>
    <dbReference type="NCBI Taxonomy" id="1682113"/>
    <lineage>
        <taxon>Bacteria</taxon>
        <taxon>Bacillati</taxon>
        <taxon>Actinomycetota</taxon>
        <taxon>Actinomycetes</taxon>
        <taxon>Mycobacteriales</taxon>
        <taxon>Mycobacteriaceae</taxon>
        <taxon>Mycobacterium</taxon>
    </lineage>
</organism>
<feature type="signal peptide" evidence="8">
    <location>
        <begin position="1"/>
        <end position="20"/>
    </location>
</feature>
<geneLocation type="plasmid" evidence="10">
    <name>pmyc1</name>
</geneLocation>
<evidence type="ECO:0000256" key="2">
    <source>
        <dbReference type="ARBA" id="ARBA00009194"/>
    </source>
</evidence>
<feature type="chain" id="PRO_5039565154" description="LppX_LprAFG lipoprotein" evidence="8">
    <location>
        <begin position="21"/>
        <end position="233"/>
    </location>
</feature>
<dbReference type="AlphaFoldDB" id="A0A172UWP7"/>
<name>A0A172UWP7_9MYCO</name>
<dbReference type="EMBL" id="CP015597">
    <property type="protein sequence ID" value="ANE83463.1"/>
    <property type="molecule type" value="Genomic_DNA"/>
</dbReference>
<evidence type="ECO:0008006" key="11">
    <source>
        <dbReference type="Google" id="ProtNLM"/>
    </source>
</evidence>
<keyword evidence="5" id="KW-0472">Membrane</keyword>
<proteinExistence type="inferred from homology"/>
<evidence type="ECO:0000256" key="8">
    <source>
        <dbReference type="SAM" id="SignalP"/>
    </source>
</evidence>
<keyword evidence="4 8" id="KW-0732">Signal</keyword>
<evidence type="ECO:0000256" key="5">
    <source>
        <dbReference type="ARBA" id="ARBA00023136"/>
    </source>
</evidence>
<keyword evidence="9" id="KW-0614">Plasmid</keyword>
<dbReference type="PROSITE" id="PS51257">
    <property type="entry name" value="PROKAR_LIPOPROTEIN"/>
    <property type="match status" value="1"/>
</dbReference>
<evidence type="ECO:0000256" key="1">
    <source>
        <dbReference type="ARBA" id="ARBA00004196"/>
    </source>
</evidence>
<sequence>MKLRFGTVLAVTAAAVVALAGCSSEPTSSESSVDAAALVQQSSEAMQGLTGAHFVVTAEGKIPNLKVTKLEADVASKPAVAAEGTATVQVGQQTQEAKLIFADGKLYSDIAEPGQWIDYGEGSSIYNLSVLLDPQQGLANALAKLQDPKVEGTEDIDGTATTKITGTASTNAVAELAGAKKAPEKEQTVPMTVWIADDDPHYLVRAEITPVPDTKITMTLSDFGKQVNVSKPI</sequence>
<dbReference type="KEGG" id="madi:A7U43_28550"/>
<gene>
    <name evidence="9" type="ORF">A7U43_28550</name>
</gene>
<evidence type="ECO:0000313" key="10">
    <source>
        <dbReference type="Proteomes" id="UP000077143"/>
    </source>
</evidence>
<dbReference type="OrthoDB" id="4711443at2"/>
<comment type="similarity">
    <text evidence="2">Belongs to the LppX/LprAFG lipoprotein family.</text>
</comment>
<evidence type="ECO:0000256" key="3">
    <source>
        <dbReference type="ARBA" id="ARBA00022475"/>
    </source>
</evidence>
<dbReference type="CDD" id="cd16334">
    <property type="entry name" value="LppX-like"/>
    <property type="match status" value="1"/>
</dbReference>
<dbReference type="GO" id="GO:0030313">
    <property type="term" value="C:cell envelope"/>
    <property type="evidence" value="ECO:0007669"/>
    <property type="project" value="UniProtKB-SubCell"/>
</dbReference>
<reference evidence="9 10" key="1">
    <citation type="submission" date="2016-05" db="EMBL/GenBank/DDBJ databases">
        <title>Complete genome sequence of a phthalic acid esters degrading Mycobacterium sp. YC-RL4.</title>
        <authorList>
            <person name="Ren L."/>
            <person name="Fan S."/>
            <person name="Ruth N."/>
            <person name="Jia Y."/>
            <person name="Wang J."/>
            <person name="Qiao C."/>
        </authorList>
    </citation>
    <scope>NUCLEOTIDE SEQUENCE [LARGE SCALE GENOMIC DNA]</scope>
    <source>
        <strain evidence="9 10">YC-RL4</strain>
        <plasmid evidence="10">pmyc1</plasmid>
    </source>
</reference>
<keyword evidence="6" id="KW-0564">Palmitate</keyword>
<evidence type="ECO:0000256" key="6">
    <source>
        <dbReference type="ARBA" id="ARBA00023139"/>
    </source>
</evidence>
<comment type="subcellular location">
    <subcellularLocation>
        <location evidence="1">Cell envelope</location>
    </subcellularLocation>
</comment>
<dbReference type="InterPro" id="IPR029046">
    <property type="entry name" value="LolA/LolB/LppX"/>
</dbReference>
<protein>
    <recommendedName>
        <fullName evidence="11">LppX_LprAFG lipoprotein</fullName>
    </recommendedName>
</protein>
<dbReference type="InterPro" id="IPR009830">
    <property type="entry name" value="LppX/LprAFG"/>
</dbReference>
<evidence type="ECO:0000256" key="7">
    <source>
        <dbReference type="ARBA" id="ARBA00023288"/>
    </source>
</evidence>
<accession>A0A172UWP7</accession>
<dbReference type="SUPFAM" id="SSF89392">
    <property type="entry name" value="Prokaryotic lipoproteins and lipoprotein localization factors"/>
    <property type="match status" value="1"/>
</dbReference>
<dbReference type="Pfam" id="PF07161">
    <property type="entry name" value="LppX_LprAFG"/>
    <property type="match status" value="1"/>
</dbReference>
<keyword evidence="3" id="KW-1003">Cell membrane</keyword>
<evidence type="ECO:0000313" key="9">
    <source>
        <dbReference type="EMBL" id="ANE83463.1"/>
    </source>
</evidence>